<evidence type="ECO:0000313" key="4">
    <source>
        <dbReference type="Proteomes" id="UP000419138"/>
    </source>
</evidence>
<feature type="region of interest" description="Disordered" evidence="1">
    <location>
        <begin position="324"/>
        <end position="357"/>
    </location>
</feature>
<evidence type="ECO:0000256" key="2">
    <source>
        <dbReference type="SAM" id="SignalP"/>
    </source>
</evidence>
<feature type="signal peptide" evidence="2">
    <location>
        <begin position="1"/>
        <end position="28"/>
    </location>
</feature>
<dbReference type="PRINTS" id="PR00313">
    <property type="entry name" value="CABNDNGRPT"/>
</dbReference>
<dbReference type="OrthoDB" id="4316310at2"/>
<comment type="caution">
    <text evidence="3">The sequence shown here is derived from an EMBL/GenBank/DDBJ whole genome shotgun (WGS) entry which is preliminary data.</text>
</comment>
<evidence type="ECO:0008006" key="5">
    <source>
        <dbReference type="Google" id="ProtNLM"/>
    </source>
</evidence>
<dbReference type="InterPro" id="IPR011049">
    <property type="entry name" value="Serralysin-like_metalloprot_C"/>
</dbReference>
<feature type="chain" id="PRO_5024968483" description="Calcium-binding protein" evidence="2">
    <location>
        <begin position="29"/>
        <end position="372"/>
    </location>
</feature>
<evidence type="ECO:0000313" key="3">
    <source>
        <dbReference type="EMBL" id="MQT01112.1"/>
    </source>
</evidence>
<dbReference type="SUPFAM" id="SSF51120">
    <property type="entry name" value="beta-Roll"/>
    <property type="match status" value="1"/>
</dbReference>
<reference evidence="3 4" key="1">
    <citation type="submission" date="2019-05" db="EMBL/GenBank/DDBJ databases">
        <title>Comparative genomics and metabolomics analyses of clavulanic acid producing Streptomyces species provides insight into specialized metabolism and evolution of beta-lactam biosynthetic gene clusters.</title>
        <authorList>
            <person name="Moore M.A."/>
            <person name="Cruz-Morales P."/>
            <person name="Barona Gomez F."/>
            <person name="Kapil T."/>
        </authorList>
    </citation>
    <scope>NUCLEOTIDE SEQUENCE [LARGE SCALE GENOMIC DNA]</scope>
    <source>
        <strain evidence="3 4">NRRL 5741</strain>
    </source>
</reference>
<accession>A0A646KFQ0</accession>
<evidence type="ECO:0000256" key="1">
    <source>
        <dbReference type="SAM" id="MobiDB-lite"/>
    </source>
</evidence>
<dbReference type="EMBL" id="VCLA01000111">
    <property type="protein sequence ID" value="MQT01112.1"/>
    <property type="molecule type" value="Genomic_DNA"/>
</dbReference>
<keyword evidence="4" id="KW-1185">Reference proteome</keyword>
<dbReference type="Gene3D" id="2.160.20.160">
    <property type="match status" value="1"/>
</dbReference>
<protein>
    <recommendedName>
        <fullName evidence="5">Calcium-binding protein</fullName>
    </recommendedName>
</protein>
<gene>
    <name evidence="3" type="ORF">FF041_13025</name>
</gene>
<keyword evidence="2" id="KW-0732">Signal</keyword>
<dbReference type="Proteomes" id="UP000419138">
    <property type="component" value="Unassembled WGS sequence"/>
</dbReference>
<sequence length="372" mass="36530">MRPTLLTSALSVTAALTLTLAGATPASALSTVCVVNGVSMSGSVINGTNGPDTVVCTGSGSAGPDTTVNLLGGNDTFTLTTDSLFAGYVVNGGDGNDRFNGADDDLTRNFGTINGGNGDDTVAILNAPDEEESVIDTGNGNDTIDPPAPPFPHLEGTAGIIRTGPGDDQVQLPVMHTGEMDTGDGSDTITVRGWPAANEASVDSGPGLLDTITLTAYSPNFLESDPAVGNLGFVNLNDFDEGYGGADRITIRGSTAFYASGADGGAANEGAVFGGPLVDTIRLIGGGGGVGGQGGAANAEGGEVYGGRLLDVITLTGGLGDFNNGPRAASNAPGATVGGGSPDPAEDGPGDGGLCTFNPANQGTVTNCVTVG</sequence>
<dbReference type="RefSeq" id="WP_153522965.1">
    <property type="nucleotide sequence ID" value="NZ_VCLA01000111.1"/>
</dbReference>
<name>A0A646KFQ0_STRJU</name>
<organism evidence="3 4">
    <name type="scientific">Streptomyces jumonjinensis</name>
    <dbReference type="NCBI Taxonomy" id="1945"/>
    <lineage>
        <taxon>Bacteria</taxon>
        <taxon>Bacillati</taxon>
        <taxon>Actinomycetota</taxon>
        <taxon>Actinomycetes</taxon>
        <taxon>Kitasatosporales</taxon>
        <taxon>Streptomycetaceae</taxon>
        <taxon>Streptomyces</taxon>
    </lineage>
</organism>
<proteinExistence type="predicted"/>
<dbReference type="AlphaFoldDB" id="A0A646KFQ0"/>